<proteinExistence type="predicted"/>
<dbReference type="EMBL" id="ADLN01000028">
    <property type="protein sequence ID" value="EHI60279.1"/>
    <property type="molecule type" value="Genomic_DNA"/>
</dbReference>
<comment type="caution">
    <text evidence="1">The sequence shown here is derived from an EMBL/GenBank/DDBJ whole genome shotgun (WGS) entry which is preliminary data.</text>
</comment>
<dbReference type="Proteomes" id="UP000005384">
    <property type="component" value="Unassembled WGS sequence"/>
</dbReference>
<reference evidence="1 2" key="1">
    <citation type="submission" date="2011-08" db="EMBL/GenBank/DDBJ databases">
        <title>The Genome Sequence of Clostridium hathewayi WAL-18680.</title>
        <authorList>
            <consortium name="The Broad Institute Genome Sequencing Platform"/>
            <person name="Earl A."/>
            <person name="Ward D."/>
            <person name="Feldgarden M."/>
            <person name="Gevers D."/>
            <person name="Finegold S.M."/>
            <person name="Summanen P.H."/>
            <person name="Molitoris D.R."/>
            <person name="Song M."/>
            <person name="Daigneault M."/>
            <person name="Allen-Vercoe E."/>
            <person name="Young S.K."/>
            <person name="Zeng Q."/>
            <person name="Gargeya S."/>
            <person name="Fitzgerald M."/>
            <person name="Haas B."/>
            <person name="Abouelleil A."/>
            <person name="Alvarado L."/>
            <person name="Arachchi H.M."/>
            <person name="Berlin A."/>
            <person name="Brown A."/>
            <person name="Chapman S.B."/>
            <person name="Chen Z."/>
            <person name="Dunbar C."/>
            <person name="Freedman E."/>
            <person name="Gearin G."/>
            <person name="Gellesch M."/>
            <person name="Goldberg J."/>
            <person name="Griggs A."/>
            <person name="Gujja S."/>
            <person name="Heiman D."/>
            <person name="Howarth C."/>
            <person name="Larson L."/>
            <person name="Lui A."/>
            <person name="MacDonald P.J.P."/>
            <person name="Montmayeur A."/>
            <person name="Murphy C."/>
            <person name="Neiman D."/>
            <person name="Pearson M."/>
            <person name="Priest M."/>
            <person name="Roberts A."/>
            <person name="Saif S."/>
            <person name="Shea T."/>
            <person name="Shenoy N."/>
            <person name="Sisk P."/>
            <person name="Stolte C."/>
            <person name="Sykes S."/>
            <person name="Wortman J."/>
            <person name="Nusbaum C."/>
            <person name="Birren B."/>
        </authorList>
    </citation>
    <scope>NUCLEOTIDE SEQUENCE [LARGE SCALE GENOMIC DNA]</scope>
    <source>
        <strain evidence="1 2">WAL-18680</strain>
    </source>
</reference>
<protein>
    <submittedName>
        <fullName evidence="1">Uncharacterized protein</fullName>
    </submittedName>
</protein>
<dbReference type="AlphaFoldDB" id="G5IDZ8"/>
<accession>G5IDZ8</accession>
<sequence length="65" mass="7302">MSLTKNNGITQNRVLDEIMDHASGLAPEYLDSLLMTAKGMAFTRECMKREQTADRQEKPSTSRLA</sequence>
<gene>
    <name evidence="1" type="ORF">HMPREF9473_01725</name>
</gene>
<dbReference type="OrthoDB" id="2059048at2"/>
<name>G5IDZ8_9FIRM</name>
<organism evidence="1 2">
    <name type="scientific">Hungatella hathewayi WAL-18680</name>
    <dbReference type="NCBI Taxonomy" id="742737"/>
    <lineage>
        <taxon>Bacteria</taxon>
        <taxon>Bacillati</taxon>
        <taxon>Bacillota</taxon>
        <taxon>Clostridia</taxon>
        <taxon>Lachnospirales</taxon>
        <taxon>Lachnospiraceae</taxon>
        <taxon>Hungatella</taxon>
    </lineage>
</organism>
<keyword evidence="2" id="KW-1185">Reference proteome</keyword>
<evidence type="ECO:0000313" key="2">
    <source>
        <dbReference type="Proteomes" id="UP000005384"/>
    </source>
</evidence>
<dbReference type="HOGENOM" id="CLU_2843904_0_0_9"/>
<dbReference type="PATRIC" id="fig|742737.3.peg.1749"/>
<evidence type="ECO:0000313" key="1">
    <source>
        <dbReference type="EMBL" id="EHI60279.1"/>
    </source>
</evidence>